<feature type="region of interest" description="Disordered" evidence="1">
    <location>
        <begin position="491"/>
        <end position="511"/>
    </location>
</feature>
<feature type="compositionally biased region" description="Polar residues" evidence="1">
    <location>
        <begin position="300"/>
        <end position="314"/>
    </location>
</feature>
<protein>
    <recommendedName>
        <fullName evidence="4">ARS binding protein 2</fullName>
    </recommendedName>
</protein>
<dbReference type="PANTHER" id="PTHR42048:SF1">
    <property type="entry name" value="ARS-BINDING PROTEIN 2"/>
    <property type="match status" value="1"/>
</dbReference>
<evidence type="ECO:0000256" key="1">
    <source>
        <dbReference type="SAM" id="MobiDB-lite"/>
    </source>
</evidence>
<accession>A0A6A6UJE6</accession>
<feature type="region of interest" description="Disordered" evidence="1">
    <location>
        <begin position="1"/>
        <end position="62"/>
    </location>
</feature>
<feature type="compositionally biased region" description="Low complexity" evidence="1">
    <location>
        <begin position="7"/>
        <end position="28"/>
    </location>
</feature>
<feature type="region of interest" description="Disordered" evidence="1">
    <location>
        <begin position="238"/>
        <end position="445"/>
    </location>
</feature>
<evidence type="ECO:0000313" key="3">
    <source>
        <dbReference type="Proteomes" id="UP000799302"/>
    </source>
</evidence>
<dbReference type="OrthoDB" id="2104370at2759"/>
<dbReference type="PANTHER" id="PTHR42048">
    <property type="entry name" value="ARS-BINDING PROTEIN 2"/>
    <property type="match status" value="1"/>
</dbReference>
<dbReference type="Pfam" id="PF09441">
    <property type="entry name" value="Abp2"/>
    <property type="match status" value="1"/>
</dbReference>
<dbReference type="EMBL" id="MU004232">
    <property type="protein sequence ID" value="KAF2671900.1"/>
    <property type="molecule type" value="Genomic_DNA"/>
</dbReference>
<feature type="compositionally biased region" description="Polar residues" evidence="1">
    <location>
        <begin position="365"/>
        <end position="378"/>
    </location>
</feature>
<gene>
    <name evidence="2" type="ORF">BT63DRAFT_183319</name>
</gene>
<reference evidence="2" key="1">
    <citation type="journal article" date="2020" name="Stud. Mycol.">
        <title>101 Dothideomycetes genomes: a test case for predicting lifestyles and emergence of pathogens.</title>
        <authorList>
            <person name="Haridas S."/>
            <person name="Albert R."/>
            <person name="Binder M."/>
            <person name="Bloem J."/>
            <person name="Labutti K."/>
            <person name="Salamov A."/>
            <person name="Andreopoulos B."/>
            <person name="Baker S."/>
            <person name="Barry K."/>
            <person name="Bills G."/>
            <person name="Bluhm B."/>
            <person name="Cannon C."/>
            <person name="Castanera R."/>
            <person name="Culley D."/>
            <person name="Daum C."/>
            <person name="Ezra D."/>
            <person name="Gonzalez J."/>
            <person name="Henrissat B."/>
            <person name="Kuo A."/>
            <person name="Liang C."/>
            <person name="Lipzen A."/>
            <person name="Lutzoni F."/>
            <person name="Magnuson J."/>
            <person name="Mondo S."/>
            <person name="Nolan M."/>
            <person name="Ohm R."/>
            <person name="Pangilinan J."/>
            <person name="Park H.-J."/>
            <person name="Ramirez L."/>
            <person name="Alfaro M."/>
            <person name="Sun H."/>
            <person name="Tritt A."/>
            <person name="Yoshinaga Y."/>
            <person name="Zwiers L.-H."/>
            <person name="Turgeon B."/>
            <person name="Goodwin S."/>
            <person name="Spatafora J."/>
            <person name="Crous P."/>
            <person name="Grigoriev I."/>
        </authorList>
    </citation>
    <scope>NUCLEOTIDE SEQUENCE</scope>
    <source>
        <strain evidence="2">CBS 115976</strain>
    </source>
</reference>
<name>A0A6A6UJE6_9PEZI</name>
<evidence type="ECO:0008006" key="4">
    <source>
        <dbReference type="Google" id="ProtNLM"/>
    </source>
</evidence>
<evidence type="ECO:0000313" key="2">
    <source>
        <dbReference type="EMBL" id="KAF2671900.1"/>
    </source>
</evidence>
<feature type="compositionally biased region" description="Basic and acidic residues" evidence="1">
    <location>
        <begin position="283"/>
        <end position="292"/>
    </location>
</feature>
<sequence length="715" mass="79655">MEYGPPSNMSQHHSHQIQNHNNHYQQHSATASPMAFTSSYRPQHGHQEHKTESGRSTASPRQVPIQLNTPTTHYAPNDRSLPSREFADEKEFEDAYVAFVLYCNPSIPLDSSTHDLRKNFSSPPRSDGKSFSTKRLFELLELLDKKELKTWTELALELGVEKPAIDKGQSSQKVQQYSVRLKRWLRASHIDAFCDYMMGKHHNYMELPSLHEPFPEQRDGVYVEDDLALRALKPEFRPKRGRKRAESDEIEPMSAIEPKRPHLELPNYNAGPHSAYPGSMSAHPDDLERFGPGDHWLTPANLSSPATAKSNGPTTHRWRLNETPSTPHPMSAVTPISAQPPDSAFDDASGSQSQRMRMRRRHGTAVSSAWPSNSTTPNGKLRGRPPTNRSVKDGPFISFPANPKAKEGPAIDLSRNQIHTPTDELRTPSNSLPPPAQSPNSPFRVPAYPTPVSATAKIPGRPERLSLQVPQHVGNPVRLATPTIAVNGEEEHTFRRPESSHGVPRRSSNPISTHVISTDELKRALAADLLKADVSGRAKALRGTEAKDLAESLLAAMRTRISSPPAEGRSLGATDDTFRLTCASWLGLNPPPSWPSWTPVAPAGVKKIHIRRYRINHDGYDIPVDESDDEAETDSGRLKQTFDIEWDLSLGSISSKFQIKGLHIGETFEHDDEDRLGVADASENWKSKAMVLQAKLKERNEEMKSLKDKVLEAVL</sequence>
<organism evidence="2 3">
    <name type="scientific">Microthyrium microscopicum</name>
    <dbReference type="NCBI Taxonomy" id="703497"/>
    <lineage>
        <taxon>Eukaryota</taxon>
        <taxon>Fungi</taxon>
        <taxon>Dikarya</taxon>
        <taxon>Ascomycota</taxon>
        <taxon>Pezizomycotina</taxon>
        <taxon>Dothideomycetes</taxon>
        <taxon>Dothideomycetes incertae sedis</taxon>
        <taxon>Microthyriales</taxon>
        <taxon>Microthyriaceae</taxon>
        <taxon>Microthyrium</taxon>
    </lineage>
</organism>
<feature type="compositionally biased region" description="Polar residues" evidence="1">
    <location>
        <begin position="29"/>
        <end position="41"/>
    </location>
</feature>
<dbReference type="Proteomes" id="UP000799302">
    <property type="component" value="Unassembled WGS sequence"/>
</dbReference>
<dbReference type="InterPro" id="IPR018562">
    <property type="entry name" value="ARS-binding_2"/>
</dbReference>
<proteinExistence type="predicted"/>
<keyword evidence="3" id="KW-1185">Reference proteome</keyword>
<dbReference type="GO" id="GO:0003688">
    <property type="term" value="F:DNA replication origin binding"/>
    <property type="evidence" value="ECO:0007669"/>
    <property type="project" value="TreeGrafter"/>
</dbReference>
<dbReference type="AlphaFoldDB" id="A0A6A6UJE6"/>